<dbReference type="GO" id="GO:0005829">
    <property type="term" value="C:cytosol"/>
    <property type="evidence" value="ECO:0007669"/>
    <property type="project" value="TreeGrafter"/>
</dbReference>
<evidence type="ECO:0000313" key="5">
    <source>
        <dbReference type="Proteomes" id="UP000231466"/>
    </source>
</evidence>
<accession>A0A2H0VFT9</accession>
<dbReference type="PANTHER" id="PTHR10204">
    <property type="entry name" value="NAD P H OXIDOREDUCTASE-RELATED"/>
    <property type="match status" value="1"/>
</dbReference>
<dbReference type="SUPFAM" id="SSF52218">
    <property type="entry name" value="Flavoproteins"/>
    <property type="match status" value="1"/>
</dbReference>
<dbReference type="PANTHER" id="PTHR10204:SF34">
    <property type="entry name" value="NAD(P)H DEHYDROGENASE [QUINONE] 1 ISOFORM 1"/>
    <property type="match status" value="1"/>
</dbReference>
<keyword evidence="2" id="KW-0560">Oxidoreductase</keyword>
<evidence type="ECO:0000313" key="4">
    <source>
        <dbReference type="EMBL" id="PIR97984.1"/>
    </source>
</evidence>
<dbReference type="InterPro" id="IPR051545">
    <property type="entry name" value="NAD(P)H_dehydrogenase_qn"/>
</dbReference>
<protein>
    <submittedName>
        <fullName evidence="4">NADPH dehydrogenase</fullName>
    </submittedName>
</protein>
<organism evidence="4 5">
    <name type="scientific">Candidatus Colwellbacteria bacterium CG10_big_fil_rev_8_21_14_0_10_42_22</name>
    <dbReference type="NCBI Taxonomy" id="1974540"/>
    <lineage>
        <taxon>Bacteria</taxon>
        <taxon>Candidatus Colwelliibacteriota</taxon>
    </lineage>
</organism>
<dbReference type="AlphaFoldDB" id="A0A2H0VFT9"/>
<dbReference type="Pfam" id="PF02525">
    <property type="entry name" value="Flavodoxin_2"/>
    <property type="match status" value="1"/>
</dbReference>
<evidence type="ECO:0000256" key="2">
    <source>
        <dbReference type="ARBA" id="ARBA00023002"/>
    </source>
</evidence>
<gene>
    <name evidence="4" type="ORF">COT89_01900</name>
</gene>
<sequence>MLVIYAHPNKKGNNGYILKTLQRLLDKKKIEYKILDLYEMNFGPVLKPKEHYTSGENKIGEDVKKIQELMKTEDKFIFIYPTWWNGTPAILKGFFDRVLTPGYAYRYVNHIPLGLLKGRAVVITTTGGPKIYEKTFAGDKSLRVVIRDTLLFSGIKAKGFMIDRATTLSNRNKRLIEKTIPKALKYLGL</sequence>
<dbReference type="InterPro" id="IPR029039">
    <property type="entry name" value="Flavoprotein-like_sf"/>
</dbReference>
<reference evidence="5" key="1">
    <citation type="submission" date="2017-09" db="EMBL/GenBank/DDBJ databases">
        <title>Depth-based differentiation of microbial function through sediment-hosted aquifers and enrichment of novel symbionts in the deep terrestrial subsurface.</title>
        <authorList>
            <person name="Probst A.J."/>
            <person name="Ladd B."/>
            <person name="Jarett J.K."/>
            <person name="Geller-Mcgrath D.E."/>
            <person name="Sieber C.M.K."/>
            <person name="Emerson J.B."/>
            <person name="Anantharaman K."/>
            <person name="Thomas B.C."/>
            <person name="Malmstrom R."/>
            <person name="Stieglmeier M."/>
            <person name="Klingl A."/>
            <person name="Woyke T."/>
            <person name="Ryan C.M."/>
            <person name="Banfield J.F."/>
        </authorList>
    </citation>
    <scope>NUCLEOTIDE SEQUENCE [LARGE SCALE GENOMIC DNA]</scope>
</reference>
<dbReference type="Gene3D" id="3.40.50.360">
    <property type="match status" value="1"/>
</dbReference>
<proteinExistence type="inferred from homology"/>
<dbReference type="GO" id="GO:0003955">
    <property type="term" value="F:NAD(P)H dehydrogenase (quinone) activity"/>
    <property type="evidence" value="ECO:0007669"/>
    <property type="project" value="TreeGrafter"/>
</dbReference>
<dbReference type="Proteomes" id="UP000231466">
    <property type="component" value="Unassembled WGS sequence"/>
</dbReference>
<name>A0A2H0VFT9_9BACT</name>
<comment type="caution">
    <text evidence="4">The sequence shown here is derived from an EMBL/GenBank/DDBJ whole genome shotgun (WGS) entry which is preliminary data.</text>
</comment>
<evidence type="ECO:0000256" key="1">
    <source>
        <dbReference type="ARBA" id="ARBA00006252"/>
    </source>
</evidence>
<dbReference type="InterPro" id="IPR003680">
    <property type="entry name" value="Flavodoxin_fold"/>
</dbReference>
<dbReference type="EMBL" id="PFAH01000007">
    <property type="protein sequence ID" value="PIR97984.1"/>
    <property type="molecule type" value="Genomic_DNA"/>
</dbReference>
<feature type="domain" description="Flavodoxin-like fold" evidence="3">
    <location>
        <begin position="2"/>
        <end position="161"/>
    </location>
</feature>
<comment type="similarity">
    <text evidence="1">Belongs to the NAD(P)H dehydrogenase (quinone) family.</text>
</comment>
<evidence type="ECO:0000259" key="3">
    <source>
        <dbReference type="Pfam" id="PF02525"/>
    </source>
</evidence>